<evidence type="ECO:0000256" key="1">
    <source>
        <dbReference type="SAM" id="MobiDB-lite"/>
    </source>
</evidence>
<keyword evidence="3" id="KW-0378">Hydrolase</keyword>
<dbReference type="InterPro" id="IPR034122">
    <property type="entry name" value="Retropepsin-like_bacterial"/>
</dbReference>
<reference evidence="4" key="1">
    <citation type="journal article" date="2019" name="Int. J. Syst. Evol. Microbiol.">
        <title>The Global Catalogue of Microorganisms (GCM) 10K type strain sequencing project: providing services to taxonomists for standard genome sequencing and annotation.</title>
        <authorList>
            <consortium name="The Broad Institute Genomics Platform"/>
            <consortium name="The Broad Institute Genome Sequencing Center for Infectious Disease"/>
            <person name="Wu L."/>
            <person name="Ma J."/>
        </authorList>
    </citation>
    <scope>NUCLEOTIDE SEQUENCE [LARGE SCALE GENOMIC DNA]</scope>
    <source>
        <strain evidence="4">TISTR 1906</strain>
    </source>
</reference>
<dbReference type="InterPro" id="IPR021109">
    <property type="entry name" value="Peptidase_aspartic_dom_sf"/>
</dbReference>
<dbReference type="Pfam" id="PF13975">
    <property type="entry name" value="gag-asp_proteas"/>
    <property type="match status" value="1"/>
</dbReference>
<sequence>MRLQSSPPPKPLPPTMPGEPTPQSVARRGTLAFLVFWLVLMGVVYLGMQQYLRPARAKVLADGTVRIERGQDGHFRVNGSVNGQPVKFLVDTGATSVSVTDELAARAGLQGGEPVRFRTANGEREGRMVTADQVKVANVAVGGVRVGTGYTGEDSDDALLGQNFLRYFDVQISGDTMLLHPRSPGR</sequence>
<gene>
    <name evidence="3" type="ORF">ACFSW6_08440</name>
</gene>
<dbReference type="EMBL" id="JBHUMV010000003">
    <property type="protein sequence ID" value="MFD2754113.1"/>
    <property type="molecule type" value="Genomic_DNA"/>
</dbReference>
<keyword evidence="4" id="KW-1185">Reference proteome</keyword>
<name>A0ABW5UL87_9BURK</name>
<proteinExistence type="predicted"/>
<dbReference type="CDD" id="cd05483">
    <property type="entry name" value="retropepsin_like_bacteria"/>
    <property type="match status" value="1"/>
</dbReference>
<keyword evidence="2" id="KW-1133">Transmembrane helix</keyword>
<evidence type="ECO:0000313" key="4">
    <source>
        <dbReference type="Proteomes" id="UP001597463"/>
    </source>
</evidence>
<feature type="compositionally biased region" description="Pro residues" evidence="1">
    <location>
        <begin position="1"/>
        <end position="20"/>
    </location>
</feature>
<accession>A0ABW5UL87</accession>
<keyword evidence="2" id="KW-0472">Membrane</keyword>
<dbReference type="NCBIfam" id="TIGR02281">
    <property type="entry name" value="clan_AA_DTGA"/>
    <property type="match status" value="1"/>
</dbReference>
<dbReference type="InterPro" id="IPR011969">
    <property type="entry name" value="Clan_AA_Asp_peptidase_C"/>
</dbReference>
<dbReference type="PROSITE" id="PS00141">
    <property type="entry name" value="ASP_PROTEASE"/>
    <property type="match status" value="1"/>
</dbReference>
<dbReference type="Proteomes" id="UP001597463">
    <property type="component" value="Unassembled WGS sequence"/>
</dbReference>
<protein>
    <submittedName>
        <fullName evidence="3">TIGR02281 family clan AA aspartic protease</fullName>
    </submittedName>
</protein>
<dbReference type="SUPFAM" id="SSF50630">
    <property type="entry name" value="Acid proteases"/>
    <property type="match status" value="1"/>
</dbReference>
<evidence type="ECO:0000313" key="3">
    <source>
        <dbReference type="EMBL" id="MFD2754113.1"/>
    </source>
</evidence>
<organism evidence="3 4">
    <name type="scientific">Comamonas terrae</name>
    <dbReference type="NCBI Taxonomy" id="673548"/>
    <lineage>
        <taxon>Bacteria</taxon>
        <taxon>Pseudomonadati</taxon>
        <taxon>Pseudomonadota</taxon>
        <taxon>Betaproteobacteria</taxon>
        <taxon>Burkholderiales</taxon>
        <taxon>Comamonadaceae</taxon>
        <taxon>Comamonas</taxon>
    </lineage>
</organism>
<comment type="caution">
    <text evidence="3">The sequence shown here is derived from an EMBL/GenBank/DDBJ whole genome shotgun (WGS) entry which is preliminary data.</text>
</comment>
<dbReference type="InterPro" id="IPR001969">
    <property type="entry name" value="Aspartic_peptidase_AS"/>
</dbReference>
<feature type="transmembrane region" description="Helical" evidence="2">
    <location>
        <begin position="30"/>
        <end position="48"/>
    </location>
</feature>
<dbReference type="GO" id="GO:0006508">
    <property type="term" value="P:proteolysis"/>
    <property type="evidence" value="ECO:0007669"/>
    <property type="project" value="UniProtKB-KW"/>
</dbReference>
<keyword evidence="2" id="KW-0812">Transmembrane</keyword>
<dbReference type="Gene3D" id="2.40.70.10">
    <property type="entry name" value="Acid Proteases"/>
    <property type="match status" value="1"/>
</dbReference>
<dbReference type="GO" id="GO:0008233">
    <property type="term" value="F:peptidase activity"/>
    <property type="evidence" value="ECO:0007669"/>
    <property type="project" value="UniProtKB-KW"/>
</dbReference>
<dbReference type="RefSeq" id="WP_066469987.1">
    <property type="nucleotide sequence ID" value="NZ_BCNT01000001.1"/>
</dbReference>
<feature type="region of interest" description="Disordered" evidence="1">
    <location>
        <begin position="1"/>
        <end position="24"/>
    </location>
</feature>
<evidence type="ECO:0000256" key="2">
    <source>
        <dbReference type="SAM" id="Phobius"/>
    </source>
</evidence>
<keyword evidence="3" id="KW-0645">Protease</keyword>